<dbReference type="CDD" id="cd03145">
    <property type="entry name" value="GAT1_cyanophycinase"/>
    <property type="match status" value="1"/>
</dbReference>
<dbReference type="PANTHER" id="PTHR36175">
    <property type="entry name" value="CYANOPHYCINASE"/>
    <property type="match status" value="1"/>
</dbReference>
<dbReference type="NCBIfam" id="TIGR02069">
    <property type="entry name" value="cyanophycinase"/>
    <property type="match status" value="1"/>
</dbReference>
<dbReference type="SUPFAM" id="SSF52317">
    <property type="entry name" value="Class I glutamine amidotransferase-like"/>
    <property type="match status" value="1"/>
</dbReference>
<keyword evidence="10" id="KW-1185">Reference proteome</keyword>
<sequence>MTVKTVEREEIFKSSIEYKTPNGILIAIGGAESKGATDEHAEIANHNYVKFEILQRFVDELKVKNPLVVVIPTASESPEAVGQDYVRVFRKLKVKNVKVLNIASREDSCQEEYLALIQKATGVMFTGGDQLRLTSIFGGTEIMRLIKYRYYKDKLVIAGTSAGAAAMSTQMIFQGKSEGFIKGSVSITAGLELLNDVAIDTHFIARGRIVRMVQMIATNPTFIGIGLEEDTGVVVKKGNQLEVIGSGLVTIVDGRESTYTNIYEIDEGAPVTMRDLRVHLLGKGDTYTLEIF</sequence>
<dbReference type="Pfam" id="PF03575">
    <property type="entry name" value="Peptidase_S51"/>
    <property type="match status" value="1"/>
</dbReference>
<proteinExistence type="inferred from homology"/>
<evidence type="ECO:0000256" key="6">
    <source>
        <dbReference type="ARBA" id="ARBA00022670"/>
    </source>
</evidence>
<evidence type="ECO:0000256" key="8">
    <source>
        <dbReference type="ARBA" id="ARBA00022825"/>
    </source>
</evidence>
<evidence type="ECO:0000256" key="2">
    <source>
        <dbReference type="ARBA" id="ARBA00002039"/>
    </source>
</evidence>
<dbReference type="Proteomes" id="UP001501844">
    <property type="component" value="Unassembled WGS sequence"/>
</dbReference>
<keyword evidence="6" id="KW-0645">Protease</keyword>
<comment type="function">
    <text evidence="2">Exopeptidase that catalyzes the hydrolytic cleavage of multi-L-arginyl-poly-L-aspartic acid (cyanophycin; a water-insoluble reserve polymer) into aspartate-arginine dipeptides.</text>
</comment>
<dbReference type="PANTHER" id="PTHR36175:SF1">
    <property type="entry name" value="CYANOPHYCINASE"/>
    <property type="match status" value="1"/>
</dbReference>
<organism evidence="9 10">
    <name type="scientific">Nibribacter koreensis</name>
    <dbReference type="NCBI Taxonomy" id="1084519"/>
    <lineage>
        <taxon>Bacteria</taxon>
        <taxon>Pseudomonadati</taxon>
        <taxon>Bacteroidota</taxon>
        <taxon>Cytophagia</taxon>
        <taxon>Cytophagales</taxon>
        <taxon>Hymenobacteraceae</taxon>
        <taxon>Nibribacter</taxon>
    </lineage>
</organism>
<reference evidence="10" key="1">
    <citation type="journal article" date="2019" name="Int. J. Syst. Evol. Microbiol.">
        <title>The Global Catalogue of Microorganisms (GCM) 10K type strain sequencing project: providing services to taxonomists for standard genome sequencing and annotation.</title>
        <authorList>
            <consortium name="The Broad Institute Genomics Platform"/>
            <consortium name="The Broad Institute Genome Sequencing Center for Infectious Disease"/>
            <person name="Wu L."/>
            <person name="Ma J."/>
        </authorList>
    </citation>
    <scope>NUCLEOTIDE SEQUENCE [LARGE SCALE GENOMIC DNA]</scope>
    <source>
        <strain evidence="10">JCM 17917</strain>
    </source>
</reference>
<dbReference type="InterPro" id="IPR029062">
    <property type="entry name" value="Class_I_gatase-like"/>
</dbReference>
<evidence type="ECO:0000256" key="5">
    <source>
        <dbReference type="ARBA" id="ARBA00015719"/>
    </source>
</evidence>
<comment type="similarity">
    <text evidence="3">Belongs to the peptidase S51 family.</text>
</comment>
<keyword evidence="7" id="KW-0378">Hydrolase</keyword>
<evidence type="ECO:0000256" key="4">
    <source>
        <dbReference type="ARBA" id="ARBA00013115"/>
    </source>
</evidence>
<gene>
    <name evidence="9" type="ORF">GCM10023183_03810</name>
</gene>
<name>A0ABP8F7X2_9BACT</name>
<dbReference type="InterPro" id="IPR005320">
    <property type="entry name" value="Peptidase_S51"/>
</dbReference>
<evidence type="ECO:0000313" key="10">
    <source>
        <dbReference type="Proteomes" id="UP001501844"/>
    </source>
</evidence>
<evidence type="ECO:0000256" key="3">
    <source>
        <dbReference type="ARBA" id="ARBA00006534"/>
    </source>
</evidence>
<dbReference type="PIRSF" id="PIRSF032067">
    <property type="entry name" value="Cyanophycinase"/>
    <property type="match status" value="1"/>
</dbReference>
<accession>A0ABP8F7X2</accession>
<dbReference type="Gene3D" id="3.40.50.880">
    <property type="match status" value="1"/>
</dbReference>
<evidence type="ECO:0000256" key="1">
    <source>
        <dbReference type="ARBA" id="ARBA00001092"/>
    </source>
</evidence>
<dbReference type="EMBL" id="BAABGX010000001">
    <property type="protein sequence ID" value="GAA4296744.1"/>
    <property type="molecule type" value="Genomic_DNA"/>
</dbReference>
<comment type="caution">
    <text evidence="9">The sequence shown here is derived from an EMBL/GenBank/DDBJ whole genome shotgun (WGS) entry which is preliminary data.</text>
</comment>
<comment type="catalytic activity">
    <reaction evidence="1">
        <text>[L-4-(L-arginin-2-N-yl)aspartate](n) + H2O = [L-4-(L-arginin-2-N-yl)aspartate](n-1) + L-4-(L-arginin-2-N-yl)aspartate</text>
        <dbReference type="Rhea" id="RHEA:12845"/>
        <dbReference type="Rhea" id="RHEA-COMP:13728"/>
        <dbReference type="Rhea" id="RHEA-COMP:13734"/>
        <dbReference type="ChEBI" id="CHEBI:15377"/>
        <dbReference type="ChEBI" id="CHEBI:137986"/>
        <dbReference type="ChEBI" id="CHEBI:137991"/>
        <dbReference type="EC" id="3.4.15.6"/>
    </reaction>
</comment>
<dbReference type="EC" id="3.4.15.6" evidence="4"/>
<keyword evidence="8" id="KW-0720">Serine protease</keyword>
<evidence type="ECO:0000313" key="9">
    <source>
        <dbReference type="EMBL" id="GAA4296744.1"/>
    </source>
</evidence>
<dbReference type="InterPro" id="IPR011811">
    <property type="entry name" value="Peptidase_S51_cyanophycinase"/>
</dbReference>
<protein>
    <recommendedName>
        <fullName evidence="5">Cyanophycinase</fullName>
        <ecNumber evidence="4">3.4.15.6</ecNumber>
    </recommendedName>
</protein>
<evidence type="ECO:0000256" key="7">
    <source>
        <dbReference type="ARBA" id="ARBA00022801"/>
    </source>
</evidence>